<reference evidence="1" key="1">
    <citation type="submission" date="2021-10" db="EMBL/GenBank/DDBJ databases">
        <title>De novo Genome Assembly of Clathrus columnatus (Basidiomycota, Fungi) Using Illumina and Nanopore Sequence Data.</title>
        <authorList>
            <person name="Ogiso-Tanaka E."/>
            <person name="Itagaki H."/>
            <person name="Hosoya T."/>
            <person name="Hosaka K."/>
        </authorList>
    </citation>
    <scope>NUCLEOTIDE SEQUENCE</scope>
    <source>
        <strain evidence="1">MO-923</strain>
    </source>
</reference>
<evidence type="ECO:0000313" key="2">
    <source>
        <dbReference type="Proteomes" id="UP001050691"/>
    </source>
</evidence>
<accession>A0AAV5ABC6</accession>
<protein>
    <submittedName>
        <fullName evidence="1">Uncharacterized protein</fullName>
    </submittedName>
</protein>
<evidence type="ECO:0000313" key="1">
    <source>
        <dbReference type="EMBL" id="GJJ11002.1"/>
    </source>
</evidence>
<organism evidence="1 2">
    <name type="scientific">Clathrus columnatus</name>
    <dbReference type="NCBI Taxonomy" id="1419009"/>
    <lineage>
        <taxon>Eukaryota</taxon>
        <taxon>Fungi</taxon>
        <taxon>Dikarya</taxon>
        <taxon>Basidiomycota</taxon>
        <taxon>Agaricomycotina</taxon>
        <taxon>Agaricomycetes</taxon>
        <taxon>Phallomycetidae</taxon>
        <taxon>Phallales</taxon>
        <taxon>Clathraceae</taxon>
        <taxon>Clathrus</taxon>
    </lineage>
</organism>
<dbReference type="AlphaFoldDB" id="A0AAV5ABC6"/>
<comment type="caution">
    <text evidence="1">The sequence shown here is derived from an EMBL/GenBank/DDBJ whole genome shotgun (WGS) entry which is preliminary data.</text>
</comment>
<dbReference type="EMBL" id="BPWL01000006">
    <property type="protein sequence ID" value="GJJ11002.1"/>
    <property type="molecule type" value="Genomic_DNA"/>
</dbReference>
<proteinExistence type="predicted"/>
<keyword evidence="2" id="KW-1185">Reference proteome</keyword>
<dbReference type="Proteomes" id="UP001050691">
    <property type="component" value="Unassembled WGS sequence"/>
</dbReference>
<name>A0AAV5ABC6_9AGAM</name>
<gene>
    <name evidence="1" type="ORF">Clacol_005231</name>
</gene>
<sequence length="108" mass="12446">MVDEIRGINVLILLMNGKYDTAQDIKTKRMSKQFASYRDHAELLPSGTWIIIFQQDKVVKPFSNKIPKVWWAQFLESSHTAHLETEREWVMGVVIGFLIDTGIIDVTP</sequence>